<evidence type="ECO:0000313" key="2">
    <source>
        <dbReference type="Proteomes" id="UP001060085"/>
    </source>
</evidence>
<gene>
    <name evidence="1" type="ORF">M9H77_36796</name>
</gene>
<dbReference type="EMBL" id="CM044708">
    <property type="protein sequence ID" value="KAI5650791.1"/>
    <property type="molecule type" value="Genomic_DNA"/>
</dbReference>
<proteinExistence type="predicted"/>
<reference evidence="2" key="1">
    <citation type="journal article" date="2023" name="Nat. Plants">
        <title>Single-cell RNA sequencing provides a high-resolution roadmap for understanding the multicellular compartmentation of specialized metabolism.</title>
        <authorList>
            <person name="Sun S."/>
            <person name="Shen X."/>
            <person name="Li Y."/>
            <person name="Li Y."/>
            <person name="Wang S."/>
            <person name="Li R."/>
            <person name="Zhang H."/>
            <person name="Shen G."/>
            <person name="Guo B."/>
            <person name="Wei J."/>
            <person name="Xu J."/>
            <person name="St-Pierre B."/>
            <person name="Chen S."/>
            <person name="Sun C."/>
        </authorList>
    </citation>
    <scope>NUCLEOTIDE SEQUENCE [LARGE SCALE GENOMIC DNA]</scope>
</reference>
<name>A0ACB9ZU61_CATRO</name>
<accession>A0ACB9ZU61</accession>
<evidence type="ECO:0000313" key="1">
    <source>
        <dbReference type="EMBL" id="KAI5650791.1"/>
    </source>
</evidence>
<organism evidence="1 2">
    <name type="scientific">Catharanthus roseus</name>
    <name type="common">Madagascar periwinkle</name>
    <name type="synonym">Vinca rosea</name>
    <dbReference type="NCBI Taxonomy" id="4058"/>
    <lineage>
        <taxon>Eukaryota</taxon>
        <taxon>Viridiplantae</taxon>
        <taxon>Streptophyta</taxon>
        <taxon>Embryophyta</taxon>
        <taxon>Tracheophyta</taxon>
        <taxon>Spermatophyta</taxon>
        <taxon>Magnoliopsida</taxon>
        <taxon>eudicotyledons</taxon>
        <taxon>Gunneridae</taxon>
        <taxon>Pentapetalae</taxon>
        <taxon>asterids</taxon>
        <taxon>lamiids</taxon>
        <taxon>Gentianales</taxon>
        <taxon>Apocynaceae</taxon>
        <taxon>Rauvolfioideae</taxon>
        <taxon>Vinceae</taxon>
        <taxon>Catharanthinae</taxon>
        <taxon>Catharanthus</taxon>
    </lineage>
</organism>
<protein>
    <submittedName>
        <fullName evidence="1">Uncharacterized protein</fullName>
    </submittedName>
</protein>
<comment type="caution">
    <text evidence="1">The sequence shown here is derived from an EMBL/GenBank/DDBJ whole genome shotgun (WGS) entry which is preliminary data.</text>
</comment>
<sequence length="1327" mass="146205">MDESISRIVSNLETQSSISESTLKDLQTLLDFAFNTNDSTDVESLYAEISSRKLSISSLIDSVSSAMDSGGLSRSNVISLLASNVYLSLLLSPNSPVLSLFTPMAFLSLLRSVRRAFKNPSLATGEGSVRDTRGRRKRGGGKIGMRKNKGKNVEESENEAEEEVVDVKSMLYVLKKLEMVLGLVHLDRFPDCLKSLVQTVVEIPVMANELCGNSGNYEKICNLCSGILSGVLNAEHGDHVVSAAEVLKSLTRLILLPKSQARSFALGFLVNRMMGMGQYSDEIKKAVVNLPKYMVHKAPEKAEPRALAVESIVEVVKILDFEDQVEFADYVVKMSQGKGQFRLLAVDLILLLMTAIRDPLELDSDNETENSWGLRCLEALTQRCSDATAGIRAKALTNLAQLLGILSLNDKNRAVLKELMGVGNEGSNRLQAELNNLLRKRCMDEKAAVRKASLLLISKLTTLLGGALGGDLLKIVGMACSDPLVSIRKAAISAISEAFRISSDANVIKEWLNSVPRLISDNESSIQEECENLFLELVLDKVSKAGSGSSSHKDTAIDDSNSILDRGIKLPYPKGVLDILKQLCDGEVTPWVKKICSSLGKKKKLKPKIVISLQSIIRASESLWLSQSMAVENWTAPPGAWLLLAEVSAFLPKSVDWEFLHHHWKLFDNYKPAVEDMSPLDQRFVQDEVTDMESNSVAWAGDRVFLLQTISNVSVELPPEPAADLAHDLLKRLEEFNMHSTEVNAHVKALKTLCKRKAMNPEEADSLVKKWVHEVLSKASRILDIYTSEDRKANKDRTFVTPCRNEHGERKKAAASTLLSLATTAVYTIGSLVIICPSADLKAIIPVLQTIITSANSGPKSNILPQPVVSLKQVAPSLYLQAWLTMGKICLADGKLAKRYIPLFVQELEKSDSAALRNNIVVMMADFCVRYTALVDCYMSRITKCLRDPCELVRRQTFILLARLLQRDYVKWRGVLFLRFLLSLVDESEKIRQLADFLFGNILKVKAPLLAYNSFVEAIFILNDCNTQTGRGNPQKSKSENRLFSIRGNDENSRSRRMHIYVTLLKQMAPEHLLATFAKICAEILAAASDGMLNTDDATGQSVLQDAFQILSSKEIRIPANRVTSDTAEAEEDGGGGASAASVKGRAISQAVRKGLIQNTVPIFIELKRLLENKNSPLIGSLMECLRMLLKDYKNEIDEILVADKQLQKELIYDIQKYESLNAKSNAAEAVATMQRSHSFLSPGDPKRGTKVSKSNSKVASAVADAFAAVRARSVLREVNRGTSTPPLSAMNVPKLKSVAAGVARGDKSSDLLESLRRRQSFDSDDD</sequence>
<keyword evidence="2" id="KW-1185">Reference proteome</keyword>
<dbReference type="Proteomes" id="UP001060085">
    <property type="component" value="Linkage Group LG08"/>
</dbReference>